<dbReference type="SUPFAM" id="SSF51126">
    <property type="entry name" value="Pectin lyase-like"/>
    <property type="match status" value="1"/>
</dbReference>
<dbReference type="InterPro" id="IPR011050">
    <property type="entry name" value="Pectin_lyase_fold/virulence"/>
</dbReference>
<keyword evidence="5" id="KW-1185">Reference proteome</keyword>
<name>A0A923NCC0_9FIRM</name>
<dbReference type="EMBL" id="JACRWC010000109">
    <property type="protein sequence ID" value="MBC6000193.1"/>
    <property type="molecule type" value="Genomic_DNA"/>
</dbReference>
<evidence type="ECO:0000313" key="5">
    <source>
        <dbReference type="Proteomes" id="UP000644115"/>
    </source>
</evidence>
<protein>
    <recommendedName>
        <fullName evidence="6">Repeat protein</fullName>
    </recommendedName>
</protein>
<keyword evidence="2" id="KW-0472">Membrane</keyword>
<dbReference type="NCBIfam" id="TIGR01731">
    <property type="entry name" value="fil_hemag_20aa"/>
    <property type="match status" value="1"/>
</dbReference>
<organism evidence="4 5">
    <name type="scientific">Lentihominibacter faecis</name>
    <dbReference type="NCBI Taxonomy" id="2764712"/>
    <lineage>
        <taxon>Bacteria</taxon>
        <taxon>Bacillati</taxon>
        <taxon>Bacillota</taxon>
        <taxon>Clostridia</taxon>
        <taxon>Peptostreptococcales</taxon>
        <taxon>Anaerovoracaceae</taxon>
        <taxon>Lentihominibacter</taxon>
    </lineage>
</organism>
<keyword evidence="2" id="KW-1133">Transmembrane helix</keyword>
<dbReference type="Proteomes" id="UP000644115">
    <property type="component" value="Unassembled WGS sequence"/>
</dbReference>
<feature type="region of interest" description="Disordered" evidence="1">
    <location>
        <begin position="492"/>
        <end position="518"/>
    </location>
</feature>
<dbReference type="InterPro" id="IPR010069">
    <property type="entry name" value="CdiA_FHA1_rpt"/>
</dbReference>
<accession>A0A923NCC0</accession>
<evidence type="ECO:0000313" key="4">
    <source>
        <dbReference type="EMBL" id="MBC6000193.1"/>
    </source>
</evidence>
<evidence type="ECO:0008006" key="6">
    <source>
        <dbReference type="Google" id="ProtNLM"/>
    </source>
</evidence>
<gene>
    <name evidence="4" type="ORF">H8876_09295</name>
</gene>
<proteinExistence type="predicted"/>
<keyword evidence="3" id="KW-0732">Signal</keyword>
<dbReference type="AlphaFoldDB" id="A0A923NCC0"/>
<sequence>MKKRRLMLCSIISLIMVFVMAVPMTVSADTVRVAGDATALANEIKAAQKGDTIKLTASFAASITIPADKNITLDLNGQTLTNEAGNHTITNEGTLTIKGDGTVDNVSHAKAAVYNKQGATATLSGGKFTRSKETGKSDSVSGGNSYYNILNQGEMTINSGVEVSQTGHFSSLIDNGWYNGSENTAKINAKLTINGGTFSGGLNTIKNDDFGDLTIKDGKFSNTSGAVVLNWNIANISGGSFEVADSAKSVIANGYGNAEMDKGELTITGGTFTASNDGAGNIFGYTGSNGGFVKISGGTFDGDLNTTGYPYTPEISGGEFTDDPGQYVVNDKAVLVLDKDEYLVIYNDDDYACVLGATHKAVRGDRPYYYLDKEDAGQVELEPLGHSVDFYAMQPEGSIDYEQGDSITVPDGKSVKEFLAIVNEEYEFDGKAYAITDPKAVDGYKFLGWYNGTAKWNENDDTKLDSFAYGEKFDFDQKITKDTEVFAAWEKVGSGSNEPTQPGNLDKPSKDNGAVAKADKSAKTGDDFNLFAVGGVALAAIIAMAAVAITGRRHRQR</sequence>
<evidence type="ECO:0000256" key="3">
    <source>
        <dbReference type="SAM" id="SignalP"/>
    </source>
</evidence>
<evidence type="ECO:0000256" key="2">
    <source>
        <dbReference type="SAM" id="Phobius"/>
    </source>
</evidence>
<feature type="signal peptide" evidence="3">
    <location>
        <begin position="1"/>
        <end position="28"/>
    </location>
</feature>
<reference evidence="4" key="1">
    <citation type="submission" date="2020-08" db="EMBL/GenBank/DDBJ databases">
        <authorList>
            <person name="Liu C."/>
            <person name="Sun Q."/>
        </authorList>
    </citation>
    <scope>NUCLEOTIDE SEQUENCE</scope>
    <source>
        <strain evidence="4">BX16</strain>
    </source>
</reference>
<dbReference type="InterPro" id="IPR012332">
    <property type="entry name" value="Autotransporter_pectin_lyase_C"/>
</dbReference>
<evidence type="ECO:0000256" key="1">
    <source>
        <dbReference type="SAM" id="MobiDB-lite"/>
    </source>
</evidence>
<feature type="compositionally biased region" description="Polar residues" evidence="1">
    <location>
        <begin position="494"/>
        <end position="503"/>
    </location>
</feature>
<feature type="chain" id="PRO_5037013157" description="Repeat protein" evidence="3">
    <location>
        <begin position="29"/>
        <end position="557"/>
    </location>
</feature>
<keyword evidence="2" id="KW-0812">Transmembrane</keyword>
<dbReference type="Gene3D" id="2.160.20.20">
    <property type="match status" value="1"/>
</dbReference>
<feature type="transmembrane region" description="Helical" evidence="2">
    <location>
        <begin position="530"/>
        <end position="551"/>
    </location>
</feature>
<dbReference type="RefSeq" id="WP_249287511.1">
    <property type="nucleotide sequence ID" value="NZ_JACRWC010000109.1"/>
</dbReference>
<comment type="caution">
    <text evidence="4">The sequence shown here is derived from an EMBL/GenBank/DDBJ whole genome shotgun (WGS) entry which is preliminary data.</text>
</comment>